<evidence type="ECO:0000256" key="6">
    <source>
        <dbReference type="SAM" id="Phobius"/>
    </source>
</evidence>
<evidence type="ECO:0000256" key="3">
    <source>
        <dbReference type="ARBA" id="ARBA00022692"/>
    </source>
</evidence>
<comment type="subcellular location">
    <subcellularLocation>
        <location evidence="1">Cell membrane</location>
        <topology evidence="1">Multi-pass membrane protein</topology>
    </subcellularLocation>
</comment>
<keyword evidence="5 6" id="KW-0472">Membrane</keyword>
<evidence type="ECO:0000256" key="2">
    <source>
        <dbReference type="ARBA" id="ARBA00022475"/>
    </source>
</evidence>
<dbReference type="EMBL" id="WVTD01000001">
    <property type="protein sequence ID" value="MYL96603.1"/>
    <property type="molecule type" value="Genomic_DNA"/>
</dbReference>
<keyword evidence="9" id="KW-1185">Reference proteome</keyword>
<gene>
    <name evidence="8" type="ORF">GR702_02285</name>
</gene>
<name>A0A7X4GDF2_9SPHN</name>
<comment type="caution">
    <text evidence="8">The sequence shown here is derived from an EMBL/GenBank/DDBJ whole genome shotgun (WGS) entry which is preliminary data.</text>
</comment>
<dbReference type="PANTHER" id="PTHR32309:SF31">
    <property type="entry name" value="CAPSULAR EXOPOLYSACCHARIDE FAMILY"/>
    <property type="match status" value="1"/>
</dbReference>
<evidence type="ECO:0000313" key="9">
    <source>
        <dbReference type="Proteomes" id="UP000465810"/>
    </source>
</evidence>
<protein>
    <submittedName>
        <fullName evidence="8">Lipopolysaccharide biosynthesis protein</fullName>
    </submittedName>
</protein>
<reference evidence="8 9" key="1">
    <citation type="submission" date="2019-12" db="EMBL/GenBank/DDBJ databases">
        <authorList>
            <person name="Feng G."/>
            <person name="Zhu H."/>
        </authorList>
    </citation>
    <scope>NUCLEOTIDE SEQUENCE [LARGE SCALE GENOMIC DNA]</scope>
    <source>
        <strain evidence="8 9">FGD1</strain>
    </source>
</reference>
<dbReference type="Proteomes" id="UP000465810">
    <property type="component" value="Unassembled WGS sequence"/>
</dbReference>
<organism evidence="8 9">
    <name type="scientific">Novosphingobium silvae</name>
    <dbReference type="NCBI Taxonomy" id="2692619"/>
    <lineage>
        <taxon>Bacteria</taxon>
        <taxon>Pseudomonadati</taxon>
        <taxon>Pseudomonadota</taxon>
        <taxon>Alphaproteobacteria</taxon>
        <taxon>Sphingomonadales</taxon>
        <taxon>Sphingomonadaceae</taxon>
        <taxon>Novosphingobium</taxon>
    </lineage>
</organism>
<evidence type="ECO:0000256" key="4">
    <source>
        <dbReference type="ARBA" id="ARBA00022989"/>
    </source>
</evidence>
<evidence type="ECO:0000256" key="5">
    <source>
        <dbReference type="ARBA" id="ARBA00023136"/>
    </source>
</evidence>
<keyword evidence="3 6" id="KW-0812">Transmembrane</keyword>
<dbReference type="RefSeq" id="WP_160984305.1">
    <property type="nucleotide sequence ID" value="NZ_WVTD01000001.1"/>
</dbReference>
<dbReference type="PANTHER" id="PTHR32309">
    <property type="entry name" value="TYROSINE-PROTEIN KINASE"/>
    <property type="match status" value="1"/>
</dbReference>
<dbReference type="GO" id="GO:0005886">
    <property type="term" value="C:plasma membrane"/>
    <property type="evidence" value="ECO:0007669"/>
    <property type="project" value="UniProtKB-SubCell"/>
</dbReference>
<proteinExistence type="predicted"/>
<feature type="domain" description="Polysaccharide chain length determinant N-terminal" evidence="7">
    <location>
        <begin position="29"/>
        <end position="104"/>
    </location>
</feature>
<evidence type="ECO:0000313" key="8">
    <source>
        <dbReference type="EMBL" id="MYL96603.1"/>
    </source>
</evidence>
<dbReference type="InterPro" id="IPR003856">
    <property type="entry name" value="LPS_length_determ_N"/>
</dbReference>
<dbReference type="InterPro" id="IPR050445">
    <property type="entry name" value="Bact_polysacc_biosynth/exp"/>
</dbReference>
<evidence type="ECO:0000256" key="1">
    <source>
        <dbReference type="ARBA" id="ARBA00004651"/>
    </source>
</evidence>
<evidence type="ECO:0000259" key="7">
    <source>
        <dbReference type="Pfam" id="PF02706"/>
    </source>
</evidence>
<dbReference type="Pfam" id="PF02706">
    <property type="entry name" value="Wzz"/>
    <property type="match status" value="1"/>
</dbReference>
<accession>A0A7X4GDF2</accession>
<keyword evidence="2" id="KW-1003">Cell membrane</keyword>
<dbReference type="AlphaFoldDB" id="A0A7X4GDF2"/>
<feature type="transmembrane region" description="Helical" evidence="6">
    <location>
        <begin position="40"/>
        <end position="58"/>
    </location>
</feature>
<feature type="transmembrane region" description="Helical" evidence="6">
    <location>
        <begin position="425"/>
        <end position="444"/>
    </location>
</feature>
<sequence length="498" mass="53995">MNSTISPSGRLHHAGMRPEPEGFALHPAEVLNMLRRRWRWLIAPTVLGAVAGVAVIATREPVYRSTATLLIDSPQIPTNLVASPLTDIADERIAKIRQQIVSRDSLTGLIDRNGLYPEERAGIEEPKLLDLMRGAVGVNLVAANQNQGRGGGTIAFNLSFDYSDAQKARAVTEQLTRMFIVEDKRFRTEQASGTAAFLAQRSGEMRRQLAELDARRRGVEARYAGSLPSDVSLSSQSSSALRAEISRTDAETQGLVQQSGLLAARQQELERSPPAGAENLHRAEERLARLLATHSEKFPDVIAARAEVERQKASLSRQPASSTMLIQAEIAASRERIATLASRRAELVGTLGELDRRIAMAPQSAYELNQIGRDYDNIKRQYESLRDKQLEAQVAANLQSEDKGERFTVVDPPNLPLHPLGSPRWMVLLQGIAAGFFLGLALVVGRELFAGIIHGAESLRRAVRAPILGTLGTTSTTPAGAWLPGLGGGTPSITGAGR</sequence>
<keyword evidence="4 6" id="KW-1133">Transmembrane helix</keyword>